<dbReference type="Gene3D" id="3.10.350.10">
    <property type="entry name" value="LysM domain"/>
    <property type="match status" value="5"/>
</dbReference>
<protein>
    <recommendedName>
        <fullName evidence="3">LysM domain-containing protein</fullName>
    </recommendedName>
</protein>
<dbReference type="PANTHER" id="PTHR34997:SF1">
    <property type="entry name" value="PEPTIDOGLYCAN-BINDING LYSIN DOMAIN"/>
    <property type="match status" value="1"/>
</dbReference>
<evidence type="ECO:0000313" key="5">
    <source>
        <dbReference type="Proteomes" id="UP000297229"/>
    </source>
</evidence>
<organism evidence="4 5">
    <name type="scientific">Botrytis elliptica</name>
    <dbReference type="NCBI Taxonomy" id="278938"/>
    <lineage>
        <taxon>Eukaryota</taxon>
        <taxon>Fungi</taxon>
        <taxon>Dikarya</taxon>
        <taxon>Ascomycota</taxon>
        <taxon>Pezizomycotina</taxon>
        <taxon>Leotiomycetes</taxon>
        <taxon>Helotiales</taxon>
        <taxon>Sclerotiniaceae</taxon>
        <taxon>Botrytis</taxon>
    </lineage>
</organism>
<dbReference type="Pfam" id="PF01476">
    <property type="entry name" value="LysM"/>
    <property type="match status" value="3"/>
</dbReference>
<dbReference type="STRING" id="278938.A0A4Z1JMX7"/>
<evidence type="ECO:0000313" key="4">
    <source>
        <dbReference type="EMBL" id="TGO75109.1"/>
    </source>
</evidence>
<feature type="domain" description="LysM" evidence="3">
    <location>
        <begin position="258"/>
        <end position="308"/>
    </location>
</feature>
<dbReference type="EMBL" id="PQXM01000233">
    <property type="protein sequence ID" value="TGO75109.1"/>
    <property type="molecule type" value="Genomic_DNA"/>
</dbReference>
<reference evidence="4 5" key="1">
    <citation type="submission" date="2017-12" db="EMBL/GenBank/DDBJ databases">
        <title>Comparative genomics of Botrytis spp.</title>
        <authorList>
            <person name="Valero-Jimenez C.A."/>
            <person name="Tapia P."/>
            <person name="Veloso J."/>
            <person name="Silva-Moreno E."/>
            <person name="Staats M."/>
            <person name="Valdes J.H."/>
            <person name="Van Kan J.A.L."/>
        </authorList>
    </citation>
    <scope>NUCLEOTIDE SEQUENCE [LARGE SCALE GENOMIC DNA]</scope>
    <source>
        <strain evidence="4 5">Be9601</strain>
    </source>
</reference>
<dbReference type="SUPFAM" id="SSF54106">
    <property type="entry name" value="LysM domain"/>
    <property type="match status" value="3"/>
</dbReference>
<dbReference type="SMART" id="SM00257">
    <property type="entry name" value="LysM"/>
    <property type="match status" value="4"/>
</dbReference>
<proteinExistence type="predicted"/>
<dbReference type="OrthoDB" id="5985073at2759"/>
<feature type="domain" description="LysM" evidence="3">
    <location>
        <begin position="346"/>
        <end position="392"/>
    </location>
</feature>
<evidence type="ECO:0000256" key="1">
    <source>
        <dbReference type="ARBA" id="ARBA00022669"/>
    </source>
</evidence>
<evidence type="ECO:0000259" key="3">
    <source>
        <dbReference type="PROSITE" id="PS51782"/>
    </source>
</evidence>
<dbReference type="InterPro" id="IPR018392">
    <property type="entry name" value="LysM"/>
</dbReference>
<feature type="domain" description="LysM" evidence="3">
    <location>
        <begin position="648"/>
        <end position="694"/>
    </location>
</feature>
<dbReference type="AlphaFoldDB" id="A0A4Z1JMX7"/>
<keyword evidence="1" id="KW-0147">Chitin-binding</keyword>
<keyword evidence="2" id="KW-0843">Virulence</keyword>
<dbReference type="GO" id="GO:0008061">
    <property type="term" value="F:chitin binding"/>
    <property type="evidence" value="ECO:0007669"/>
    <property type="project" value="UniProtKB-KW"/>
</dbReference>
<evidence type="ECO:0000256" key="2">
    <source>
        <dbReference type="ARBA" id="ARBA00023026"/>
    </source>
</evidence>
<keyword evidence="5" id="KW-1185">Reference proteome</keyword>
<comment type="caution">
    <text evidence="4">The sequence shown here is derived from an EMBL/GenBank/DDBJ whole genome shotgun (WGS) entry which is preliminary data.</text>
</comment>
<dbReference type="PANTHER" id="PTHR34997">
    <property type="entry name" value="AM15"/>
    <property type="match status" value="1"/>
</dbReference>
<accession>A0A4Z1JMX7</accession>
<dbReference type="CDD" id="cd00118">
    <property type="entry name" value="LysM"/>
    <property type="match status" value="2"/>
</dbReference>
<dbReference type="InterPro" id="IPR052210">
    <property type="entry name" value="LysM1-like"/>
</dbReference>
<name>A0A4Z1JMX7_9HELO</name>
<gene>
    <name evidence="4" type="ORF">BELL_0234g00150</name>
</gene>
<dbReference type="PROSITE" id="PS51782">
    <property type="entry name" value="LYSM"/>
    <property type="match status" value="4"/>
</dbReference>
<dbReference type="InterPro" id="IPR036779">
    <property type="entry name" value="LysM_dom_sf"/>
</dbReference>
<sequence length="721" mass="77288">MLLFFTELVDAQVFRNSLVDVNFPGISALCLNALNSSITCDDSLPTAMWNPGVYLDSHALASLCVSTCEKSLQAYQSTAKKICNLADILILDDLAYPVSSRADEYIYYYNVFCRRDVSSGQFCSSVFDSWANSTVETSEQNCSDCALGIQQLELSSPYGYNPDAALEFASTTSSCGKIGYPYASPTPIALNSSSISSATATSTPCATQYTVKAGEDCNSIARAQNVSTFSLLYENNLQAYCANFPAPGNPICLPKQCAVYTVNKGDSCRSIISAVPGDITLTQLSSWNPNINIACGNLDQLYGTELCVSPKGGWKPSTSDTSPNSMTTAAPVPATIANGTNIYCAKYYLIQAGDSCASVSIQKSISLRDFYFLNPNINNNCTNIIAGESYCVEAVGSISTYTSFQKATITANPCLQASPPSTCLLPIDITLYPSAPYWSAGASIVGNRTIKWLDPVASDTIPTCYKYREYYSLNTTNATFLEIEKSINKCDWVAGIEEITLANFLSWNPSLAAQDPTNCTLSPGYRYCIQRYKPTPSATVSASTSIKNPFIATTATDAPPGTATNCNAYGFMYGGDIEDITCDATLRFYAIDLPKFYALNPWVNSDCSGFYSGLNSTSFRSFCVGTSSSAASAPPEPAQSGIVSTCSEFYTVQPGDTCPSIELRYGILFEQFLAWNPAVLQNCTLLIIGDSVCVSAPTPASNIITSTSASTTTPTEVVFIG</sequence>
<feature type="domain" description="LysM" evidence="3">
    <location>
        <begin position="207"/>
        <end position="253"/>
    </location>
</feature>
<dbReference type="Proteomes" id="UP000297229">
    <property type="component" value="Unassembled WGS sequence"/>
</dbReference>